<organism evidence="1 2">
    <name type="scientific">Falsiruegeria litorea</name>
    <dbReference type="NCBI Taxonomy" id="1280831"/>
    <lineage>
        <taxon>Bacteria</taxon>
        <taxon>Pseudomonadati</taxon>
        <taxon>Pseudomonadota</taxon>
        <taxon>Alphaproteobacteria</taxon>
        <taxon>Rhodobacterales</taxon>
        <taxon>Roseobacteraceae</taxon>
        <taxon>Falsiruegeria</taxon>
    </lineage>
</organism>
<proteinExistence type="predicted"/>
<accession>A0ABS5WLF4</accession>
<gene>
    <name evidence="1" type="ORF">KL867_00315</name>
</gene>
<dbReference type="Proteomes" id="UP000763802">
    <property type="component" value="Unassembled WGS sequence"/>
</dbReference>
<evidence type="ECO:0000313" key="2">
    <source>
        <dbReference type="Proteomes" id="UP000763802"/>
    </source>
</evidence>
<keyword evidence="2" id="KW-1185">Reference proteome</keyword>
<dbReference type="EMBL" id="JAHHDY010000001">
    <property type="protein sequence ID" value="MBT3139484.1"/>
    <property type="molecule type" value="Genomic_DNA"/>
</dbReference>
<evidence type="ECO:0000313" key="1">
    <source>
        <dbReference type="EMBL" id="MBT3139484.1"/>
    </source>
</evidence>
<protein>
    <recommendedName>
        <fullName evidence="3">Phage integrase family protein</fullName>
    </recommendedName>
</protein>
<evidence type="ECO:0008006" key="3">
    <source>
        <dbReference type="Google" id="ProtNLM"/>
    </source>
</evidence>
<sequence>MATTLGDLHEACLQGRQKVMPQAVALAHFDLIALALRENWQGTVATSEAMQKVFPEQVEDTHSVLSAFGGKRKYQTCRQALTKLMVEMTEEETDDPIGALRILGKAAGIGSGLSDLKQPLISAFGKDVVPARVTRDKAIEADALLEGASRNRFRRALVTLDRLRGLPFVLEKGLLLPEPIGPMPAYTRSGLRIRDFPPKLSSFCASLKATEKTALKAVYAIGIDGDIIDPDHDVAPLDLIAPDMRASLAGLLYARYPGKTGRIYLNRVIKAVRKASPVRHYQDAWSVLEREASRKRKVCSPVAWRLLRSRLGSISPAEVTQEMIDGIVASETGSRNQAKLITAVEALIELQAAGDKNLAQLLVPTRLQAPRLQQIPVSAKPEQPSDVWAALVDAAKNAGLPKNDIHAIGAVRRLAQHSEASVAPRDITHAWACDCLSRVKSGSTRARFRRGLTCLDRLRETHGHWGTLPKQPVGSFIDERRNGNVALPKHLNQDLEAHCAFRGLTHNSRRSIVTAVTTILSHARKKEIFDGALSRIPFDGIIFHIEQSHRQLPANWDRIKAAGLQLQSELAIVWTTPWKKLQQSVVNAGVSVRENPVPAIAAVATSANLSPQDIDREWAWQHEATLRPDLQITWSTNVDRFDGLRQIPDITASGLLPGGSIGPMPRRGNRARHGKYPLPRDVEALLETVGGKTRFSRKQLNEAAHFIWRCAREINLFVRGDEPTAPELFNAYILTAVFHRGSLGLSERALAEHRRRAAALAYYAG</sequence>
<name>A0ABS5WLF4_9RHOB</name>
<comment type="caution">
    <text evidence="1">The sequence shown here is derived from an EMBL/GenBank/DDBJ whole genome shotgun (WGS) entry which is preliminary data.</text>
</comment>
<dbReference type="RefSeq" id="WP_215193466.1">
    <property type="nucleotide sequence ID" value="NZ_JAHHDY010000001.1"/>
</dbReference>
<reference evidence="1 2" key="1">
    <citation type="submission" date="2021-05" db="EMBL/GenBank/DDBJ databases">
        <title>Draft genomes of marine bacteria isolated from model chitin particles.</title>
        <authorList>
            <person name="Datta M.S."/>
            <person name="Schwartzman J.A."/>
            <person name="Cordero O."/>
        </authorList>
    </citation>
    <scope>NUCLEOTIDE SEQUENCE [LARGE SCALE GENOMIC DNA]</scope>
    <source>
        <strain evidence="1 2">4E07</strain>
    </source>
</reference>